<dbReference type="InterPro" id="IPR013759">
    <property type="entry name" value="Topo_IIA_B_C"/>
</dbReference>
<dbReference type="FunFam" id="3.30.1490.30:FF:000001">
    <property type="entry name" value="DNA topoisomerase 2"/>
    <property type="match status" value="1"/>
</dbReference>
<evidence type="ECO:0000313" key="21">
    <source>
        <dbReference type="Proteomes" id="UP000076842"/>
    </source>
</evidence>
<keyword evidence="21" id="KW-1185">Reference proteome</keyword>
<dbReference type="EC" id="5.6.2.2" evidence="5 16"/>
<accession>A0A165CML3</accession>
<keyword evidence="7" id="KW-0479">Metal-binding</keyword>
<dbReference type="InterPro" id="IPR018522">
    <property type="entry name" value="TopoIIA_CS"/>
</dbReference>
<evidence type="ECO:0000259" key="18">
    <source>
        <dbReference type="PROSITE" id="PS50880"/>
    </source>
</evidence>
<dbReference type="PRINTS" id="PR00418">
    <property type="entry name" value="TPI2FAMILY"/>
</dbReference>
<evidence type="ECO:0000256" key="14">
    <source>
        <dbReference type="ARBA" id="ARBA00053943"/>
    </source>
</evidence>
<dbReference type="GO" id="GO:0000712">
    <property type="term" value="P:resolution of meiotic recombination intermediates"/>
    <property type="evidence" value="ECO:0007669"/>
    <property type="project" value="TreeGrafter"/>
</dbReference>
<dbReference type="EMBL" id="KV424128">
    <property type="protein sequence ID" value="KZT51053.1"/>
    <property type="molecule type" value="Genomic_DNA"/>
</dbReference>
<gene>
    <name evidence="20" type="ORF">CALCODRAFT_521604</name>
</gene>
<dbReference type="SUPFAM" id="SSF56719">
    <property type="entry name" value="Type II DNA topoisomerase"/>
    <property type="match status" value="1"/>
</dbReference>
<dbReference type="Gene3D" id="3.30.230.10">
    <property type="match status" value="1"/>
</dbReference>
<feature type="compositionally biased region" description="Basic residues" evidence="17">
    <location>
        <begin position="52"/>
        <end position="64"/>
    </location>
</feature>
<dbReference type="InParanoid" id="A0A165CML3"/>
<evidence type="ECO:0000256" key="13">
    <source>
        <dbReference type="ARBA" id="ARBA00023235"/>
    </source>
</evidence>
<dbReference type="FunFam" id="3.90.199.10:FF:000002">
    <property type="entry name" value="DNA topoisomerase 2"/>
    <property type="match status" value="1"/>
</dbReference>
<dbReference type="PROSITE" id="PS52040">
    <property type="entry name" value="TOPO_IIA"/>
    <property type="match status" value="1"/>
</dbReference>
<dbReference type="InterPro" id="IPR002205">
    <property type="entry name" value="Topo_IIA_dom_A"/>
</dbReference>
<evidence type="ECO:0000259" key="19">
    <source>
        <dbReference type="PROSITE" id="PS52040"/>
    </source>
</evidence>
<dbReference type="SMART" id="SM00434">
    <property type="entry name" value="TOP4c"/>
    <property type="match status" value="1"/>
</dbReference>
<evidence type="ECO:0000256" key="2">
    <source>
        <dbReference type="ARBA" id="ARBA00001913"/>
    </source>
</evidence>
<reference evidence="20 21" key="1">
    <citation type="journal article" date="2016" name="Mol. Biol. Evol.">
        <title>Comparative Genomics of Early-Diverging Mushroom-Forming Fungi Provides Insights into the Origins of Lignocellulose Decay Capabilities.</title>
        <authorList>
            <person name="Nagy L.G."/>
            <person name="Riley R."/>
            <person name="Tritt A."/>
            <person name="Adam C."/>
            <person name="Daum C."/>
            <person name="Floudas D."/>
            <person name="Sun H."/>
            <person name="Yadav J.S."/>
            <person name="Pangilinan J."/>
            <person name="Larsson K.H."/>
            <person name="Matsuura K."/>
            <person name="Barry K."/>
            <person name="Labutti K."/>
            <person name="Kuo R."/>
            <person name="Ohm R.A."/>
            <person name="Bhattacharya S.S."/>
            <person name="Shirouzu T."/>
            <person name="Yoshinaga Y."/>
            <person name="Martin F.M."/>
            <person name="Grigoriev I.V."/>
            <person name="Hibbett D.S."/>
        </authorList>
    </citation>
    <scope>NUCLEOTIDE SEQUENCE [LARGE SCALE GENOMIC DNA]</scope>
    <source>
        <strain evidence="20 21">HHB12733</strain>
    </source>
</reference>
<protein>
    <recommendedName>
        <fullName evidence="6 16">DNA topoisomerase 2</fullName>
        <ecNumber evidence="5 16">5.6.2.2</ecNumber>
    </recommendedName>
</protein>
<feature type="compositionally biased region" description="Low complexity" evidence="17">
    <location>
        <begin position="1392"/>
        <end position="1401"/>
    </location>
</feature>
<dbReference type="PROSITE" id="PS00177">
    <property type="entry name" value="TOPOISOMERASE_II"/>
    <property type="match status" value="1"/>
</dbReference>
<dbReference type="GO" id="GO:0006265">
    <property type="term" value="P:DNA topological change"/>
    <property type="evidence" value="ECO:0007669"/>
    <property type="project" value="UniProtKB-UniRule"/>
</dbReference>
<dbReference type="GO" id="GO:0005524">
    <property type="term" value="F:ATP binding"/>
    <property type="evidence" value="ECO:0007669"/>
    <property type="project" value="UniProtKB-UniRule"/>
</dbReference>
<dbReference type="PROSITE" id="PS50880">
    <property type="entry name" value="TOPRIM"/>
    <property type="match status" value="1"/>
</dbReference>
<dbReference type="Pfam" id="PF00204">
    <property type="entry name" value="DNA_gyraseB"/>
    <property type="match status" value="1"/>
</dbReference>
<dbReference type="SMART" id="SM00433">
    <property type="entry name" value="TOP2c"/>
    <property type="match status" value="1"/>
</dbReference>
<dbReference type="GO" id="GO:0046872">
    <property type="term" value="F:metal ion binding"/>
    <property type="evidence" value="ECO:0007669"/>
    <property type="project" value="UniProtKB-KW"/>
</dbReference>
<evidence type="ECO:0000256" key="8">
    <source>
        <dbReference type="ARBA" id="ARBA00022741"/>
    </source>
</evidence>
<comment type="cofactor">
    <cofactor evidence="3">
        <name>Mg(2+)</name>
        <dbReference type="ChEBI" id="CHEBI:18420"/>
    </cofactor>
</comment>
<dbReference type="Gene3D" id="3.90.199.10">
    <property type="entry name" value="Topoisomerase II, domain 5"/>
    <property type="match status" value="1"/>
</dbReference>
<dbReference type="FunFam" id="3.30.230.10:FF:000008">
    <property type="entry name" value="DNA topoisomerase 2"/>
    <property type="match status" value="1"/>
</dbReference>
<dbReference type="SUPFAM" id="SSF54211">
    <property type="entry name" value="Ribosomal protein S5 domain 2-like"/>
    <property type="match status" value="1"/>
</dbReference>
<dbReference type="Gene3D" id="3.40.50.670">
    <property type="match status" value="1"/>
</dbReference>
<keyword evidence="9 16" id="KW-0067">ATP-binding</keyword>
<evidence type="ECO:0000256" key="5">
    <source>
        <dbReference type="ARBA" id="ARBA00012895"/>
    </source>
</evidence>
<dbReference type="GO" id="GO:0003918">
    <property type="term" value="F:DNA topoisomerase type II (double strand cut, ATP-hydrolyzing) activity"/>
    <property type="evidence" value="ECO:0007669"/>
    <property type="project" value="UniProtKB-UniRule"/>
</dbReference>
<feature type="active site" description="O-(5'-phospho-DNA)-tyrosine intermediate" evidence="15">
    <location>
        <position position="883"/>
    </location>
</feature>
<feature type="region of interest" description="Disordered" evidence="17">
    <location>
        <begin position="1345"/>
        <end position="1465"/>
    </location>
</feature>
<evidence type="ECO:0000256" key="17">
    <source>
        <dbReference type="SAM" id="MobiDB-lite"/>
    </source>
</evidence>
<sequence length="1465" mass="164361">MSDDEFNMDVTMDDGDESDFMPVTKKKPAPKAAPKPKAPAKPKGDGASKPKAAAKPKAAPKKKAPLNPIDENQMDSMVVDDDDFDFGPAEPVDEDVASVSAAKPPKAKKNASEIYERLDAVEHVLKRPDSYIGSVEAKKELIWVYDSETKRMVNRETTYVPGFFKIVDEILVNAADHKINEASMDTLKVVIDREKKFISVYNNGAGIPVEMHTKERMYIPQLIFGNLFSGSNYDDTEKKLTGGRNGFGAKLANIYSHEFVVETADAKNGKKYKQTWTKNMSNCSKPSITNFSKSDGWTKISFTPDLARFGMTEIDDDTYSLLCKRVYDLAGTVKDIKVFLNDERIKIKGFKQYIDMYVSSVAEANTEATGGAAQPKPTVIYEQLNSRWEVGFALSDGQFQQVSFANSISTIKGGTHVDTIANQISAKLLSAIQKKNKSAPLKAFQVKGHMWLFVNCLVENPSFDSQTKDTLTLKATGFGSRPAISDEFMKKVAKTGIVDNVLAFAKFKADQAQKKTDGTKRSRLVGMAKLVDANNAGGRNAAKCTLILTEGDSAKTLAEAGLAVVGRDNFGIFPLRGKLLNVREANHDQIMKNAEIQAIKKIMGLQHNKVYDSVDSLRYGSIMIMTDQDHDGSHIKGLIINFLDHFYPSLLKIPGFLVEFVTPIVRLTHKRNGKRITFFTMPEYEEWSEQHRHDAHLWQPKYYKGLGTSGPEDGMEYFGNMETHLIPFHPTRDGERELIDMAFSKKKVEARKDWLRAFKPGTYIDHSVDEITYDDFINKELILFSMADNIRSIPSMCDGLKPGQRKVLFGTFKRKLRTEIKVAQLSGYIGEHTQYHHGEQSLHSTIIGMAQNFVGANNLNLLLPSGGFGSRSMGGEDSAAARYLNTNLTAITRVLFHPADDNILTYMKEDGKDIEPEFYLPIIPMVLVNGGSGIGTGWSTNIPSFNPVDIVTNIRRYMRSEPMEPMVPWYRNFLGTFEKVGDGKFMCHGLIKKLDDYNVEINELPIGRWTQKYKEMLETWITGDEKTPATIKDYKEYHTTRHIRFTVQLSEKEMAKAEAEGLEKYFKLLEPFATTNMMCFDAEGKMKKFNAPEELIEDFCPLRLKYYQKRKDYLANLLMTDLEKLNNQARFVKMIIDRELVVSNRKKAVIVAELRKKDFKPFPKVVKAKEEGETEDVVEEEEEEEQGSASDYDYLLGMAIHSLTEERINRLLQDCDRKEGELKELLKLSAQDLWNRDLDIFLEHWETLLEEDVAVENNEKRKKKVKQGATLKTRKSLGKGKKRADADISDDDFMPTKAAAKPRKPAAPKPTVSRPMAPSKPSPKAEEVGIDSLMDVDSSPIIAKTAAAKGKGKGPVKRSSLDMEDDDDMYIKPAPKKPKTTTSGSINDFFDKVPAAPAKKAPVLRKVSAKPKIAESDEDEGVVPSASQGTRPQRAARAAAPKYVELDPDDEDDKHSVFEISDDDE</sequence>
<dbReference type="STRING" id="1353952.A0A165CML3"/>
<dbReference type="Pfam" id="PF00521">
    <property type="entry name" value="DNA_topoisoIV"/>
    <property type="match status" value="1"/>
</dbReference>
<dbReference type="InterPro" id="IPR001241">
    <property type="entry name" value="Topo_IIA"/>
</dbReference>
<comment type="function">
    <text evidence="14 16">Control of topological states of DNA by transient breakage and subsequent rejoining of DNA strands. Topoisomerase II makes double-strand breaks.</text>
</comment>
<comment type="catalytic activity">
    <reaction evidence="1 15 16">
        <text>ATP-dependent breakage, passage and rejoining of double-stranded DNA.</text>
        <dbReference type="EC" id="5.6.2.2"/>
    </reaction>
</comment>
<dbReference type="GO" id="GO:0000819">
    <property type="term" value="P:sister chromatid segregation"/>
    <property type="evidence" value="ECO:0007669"/>
    <property type="project" value="TreeGrafter"/>
</dbReference>
<comment type="cofactor">
    <cofactor evidence="2">
        <name>Ca(2+)</name>
        <dbReference type="ChEBI" id="CHEBI:29108"/>
    </cofactor>
</comment>
<dbReference type="GO" id="GO:0005634">
    <property type="term" value="C:nucleus"/>
    <property type="evidence" value="ECO:0007669"/>
    <property type="project" value="TreeGrafter"/>
</dbReference>
<dbReference type="FunFam" id="3.30.1360.40:FF:000003">
    <property type="entry name" value="DNA topoisomerase 2"/>
    <property type="match status" value="1"/>
</dbReference>
<name>A0A165CML3_9BASI</name>
<comment type="similarity">
    <text evidence="4 16">Belongs to the type II topoisomerase family.</text>
</comment>
<keyword evidence="11 15" id="KW-0799">Topoisomerase</keyword>
<dbReference type="FunCoup" id="A0A165CML3">
    <property type="interactions" value="734"/>
</dbReference>
<keyword evidence="10" id="KW-0460">Magnesium</keyword>
<dbReference type="InterPro" id="IPR050634">
    <property type="entry name" value="DNA_Topoisomerase_II"/>
</dbReference>
<dbReference type="InterPro" id="IPR013757">
    <property type="entry name" value="Topo_IIA_A_a_sf"/>
</dbReference>
<dbReference type="InterPro" id="IPR013506">
    <property type="entry name" value="Topo_IIA_bsu_dom2"/>
</dbReference>
<dbReference type="PANTHER" id="PTHR10169:SF38">
    <property type="entry name" value="DNA TOPOISOMERASE 2"/>
    <property type="match status" value="1"/>
</dbReference>
<dbReference type="Gene3D" id="3.30.565.10">
    <property type="entry name" value="Histidine kinase-like ATPase, C-terminal domain"/>
    <property type="match status" value="1"/>
</dbReference>
<dbReference type="OrthoDB" id="276498at2759"/>
<feature type="region of interest" description="Disordered" evidence="17">
    <location>
        <begin position="1"/>
        <end position="74"/>
    </location>
</feature>
<evidence type="ECO:0000256" key="16">
    <source>
        <dbReference type="RuleBase" id="RU362094"/>
    </source>
</evidence>
<evidence type="ECO:0000256" key="4">
    <source>
        <dbReference type="ARBA" id="ARBA00011080"/>
    </source>
</evidence>
<dbReference type="CDD" id="cd03481">
    <property type="entry name" value="TopoIIA_Trans_ScTopoIIA"/>
    <property type="match status" value="1"/>
</dbReference>
<dbReference type="Pfam" id="PF16898">
    <property type="entry name" value="TOPRIM_C"/>
    <property type="match status" value="1"/>
</dbReference>
<proteinExistence type="inferred from homology"/>
<feature type="region of interest" description="Disordered" evidence="17">
    <location>
        <begin position="1258"/>
        <end position="1328"/>
    </location>
</feature>
<dbReference type="Pfam" id="PF01751">
    <property type="entry name" value="Toprim"/>
    <property type="match status" value="1"/>
</dbReference>
<evidence type="ECO:0000256" key="6">
    <source>
        <dbReference type="ARBA" id="ARBA00019635"/>
    </source>
</evidence>
<evidence type="ECO:0000256" key="10">
    <source>
        <dbReference type="ARBA" id="ARBA00022842"/>
    </source>
</evidence>
<evidence type="ECO:0000256" key="3">
    <source>
        <dbReference type="ARBA" id="ARBA00001946"/>
    </source>
</evidence>
<dbReference type="Gene3D" id="3.30.1490.30">
    <property type="match status" value="1"/>
</dbReference>
<dbReference type="CDD" id="cd00187">
    <property type="entry name" value="TOP4c"/>
    <property type="match status" value="1"/>
</dbReference>
<dbReference type="InterPro" id="IPR006171">
    <property type="entry name" value="TOPRIM_dom"/>
</dbReference>
<evidence type="ECO:0000256" key="1">
    <source>
        <dbReference type="ARBA" id="ARBA00000185"/>
    </source>
</evidence>
<dbReference type="InterPro" id="IPR013760">
    <property type="entry name" value="Topo_IIA-like_dom_sf"/>
</dbReference>
<evidence type="ECO:0000256" key="7">
    <source>
        <dbReference type="ARBA" id="ARBA00022723"/>
    </source>
</evidence>
<keyword evidence="13 15" id="KW-0413">Isomerase</keyword>
<dbReference type="Proteomes" id="UP000076842">
    <property type="component" value="Unassembled WGS sequence"/>
</dbReference>
<feature type="compositionally biased region" description="Acidic residues" evidence="17">
    <location>
        <begin position="1"/>
        <end position="19"/>
    </location>
</feature>
<evidence type="ECO:0000313" key="20">
    <source>
        <dbReference type="EMBL" id="KZT51053.1"/>
    </source>
</evidence>
<dbReference type="Gene3D" id="1.10.268.10">
    <property type="entry name" value="Topoisomerase, domain 3"/>
    <property type="match status" value="1"/>
</dbReference>
<comment type="subunit">
    <text evidence="16">Homodimer.</text>
</comment>
<dbReference type="FunFam" id="3.30.565.10:FF:000004">
    <property type="entry name" value="DNA topoisomerase 2"/>
    <property type="match status" value="1"/>
</dbReference>
<dbReference type="CDD" id="cd16930">
    <property type="entry name" value="HATPase_TopII-like"/>
    <property type="match status" value="1"/>
</dbReference>
<dbReference type="InterPro" id="IPR034157">
    <property type="entry name" value="TOPRIM_TopoII"/>
</dbReference>
<dbReference type="InterPro" id="IPR013758">
    <property type="entry name" value="Topo_IIA_A/C_ab"/>
</dbReference>
<dbReference type="InterPro" id="IPR003594">
    <property type="entry name" value="HATPase_dom"/>
</dbReference>
<dbReference type="PRINTS" id="PR01158">
    <property type="entry name" value="TOPISMRASEII"/>
</dbReference>
<feature type="domain" description="Toprim" evidence="18">
    <location>
        <begin position="544"/>
        <end position="658"/>
    </location>
</feature>
<dbReference type="InterPro" id="IPR031660">
    <property type="entry name" value="TOPRIM_C"/>
</dbReference>
<dbReference type="GO" id="GO:0003677">
    <property type="term" value="F:DNA binding"/>
    <property type="evidence" value="ECO:0007669"/>
    <property type="project" value="UniProtKB-UniRule"/>
</dbReference>
<dbReference type="InterPro" id="IPR020568">
    <property type="entry name" value="Ribosomal_Su5_D2-typ_SF"/>
</dbReference>
<dbReference type="Pfam" id="PF02518">
    <property type="entry name" value="HATPase_c"/>
    <property type="match status" value="1"/>
</dbReference>
<dbReference type="InterPro" id="IPR036890">
    <property type="entry name" value="HATPase_C_sf"/>
</dbReference>
<dbReference type="InterPro" id="IPR001154">
    <property type="entry name" value="TopoII_euk"/>
</dbReference>
<evidence type="ECO:0000256" key="9">
    <source>
        <dbReference type="ARBA" id="ARBA00022840"/>
    </source>
</evidence>
<dbReference type="Gene3D" id="3.30.1360.40">
    <property type="match status" value="1"/>
</dbReference>
<dbReference type="InterPro" id="IPR014721">
    <property type="entry name" value="Ribsml_uS5_D2-typ_fold_subgr"/>
</dbReference>
<evidence type="ECO:0000256" key="11">
    <source>
        <dbReference type="ARBA" id="ARBA00023029"/>
    </source>
</evidence>
<evidence type="ECO:0000256" key="12">
    <source>
        <dbReference type="ARBA" id="ARBA00023125"/>
    </source>
</evidence>
<dbReference type="CDD" id="cd03365">
    <property type="entry name" value="TOPRIM_TopoIIA"/>
    <property type="match status" value="1"/>
</dbReference>
<dbReference type="PANTHER" id="PTHR10169">
    <property type="entry name" value="DNA TOPOISOMERASE/GYRASE"/>
    <property type="match status" value="1"/>
</dbReference>
<organism evidence="20 21">
    <name type="scientific">Calocera cornea HHB12733</name>
    <dbReference type="NCBI Taxonomy" id="1353952"/>
    <lineage>
        <taxon>Eukaryota</taxon>
        <taxon>Fungi</taxon>
        <taxon>Dikarya</taxon>
        <taxon>Basidiomycota</taxon>
        <taxon>Agaricomycotina</taxon>
        <taxon>Dacrymycetes</taxon>
        <taxon>Dacrymycetales</taxon>
        <taxon>Dacrymycetaceae</taxon>
        <taxon>Calocera</taxon>
    </lineage>
</organism>
<keyword evidence="8 16" id="KW-0547">Nucleotide-binding</keyword>
<evidence type="ECO:0000256" key="15">
    <source>
        <dbReference type="PROSITE-ProRule" id="PRU01384"/>
    </source>
</evidence>
<dbReference type="SUPFAM" id="SSF55874">
    <property type="entry name" value="ATPase domain of HSP90 chaperone/DNA topoisomerase II/histidine kinase"/>
    <property type="match status" value="1"/>
</dbReference>
<feature type="compositionally biased region" description="Basic residues" evidence="17">
    <location>
        <begin position="1260"/>
        <end position="1282"/>
    </location>
</feature>
<dbReference type="FunFam" id="3.40.50.670:FF:000001">
    <property type="entry name" value="DNA topoisomerase 2"/>
    <property type="match status" value="2"/>
</dbReference>
<keyword evidence="12 15" id="KW-0238">DNA-binding</keyword>
<feature type="domain" description="Topo IIA-type catalytic" evidence="19">
    <location>
        <begin position="793"/>
        <end position="1238"/>
    </location>
</feature>